<proteinExistence type="inferred from homology"/>
<organism evidence="3 4">
    <name type="scientific">Methylacidiphilum caldifontis</name>
    <dbReference type="NCBI Taxonomy" id="2795386"/>
    <lineage>
        <taxon>Bacteria</taxon>
        <taxon>Pseudomonadati</taxon>
        <taxon>Verrucomicrobiota</taxon>
        <taxon>Methylacidiphilae</taxon>
        <taxon>Methylacidiphilales</taxon>
        <taxon>Methylacidiphilaceae</taxon>
        <taxon>Methylacidiphilum (ex Ratnadevi et al. 2023)</taxon>
    </lineage>
</organism>
<dbReference type="PANTHER" id="PTHR11786">
    <property type="entry name" value="N-HYDROXYARYLAMINE O-ACETYLTRANSFERASE"/>
    <property type="match status" value="1"/>
</dbReference>
<dbReference type="GO" id="GO:0016407">
    <property type="term" value="F:acetyltransferase activity"/>
    <property type="evidence" value="ECO:0007669"/>
    <property type="project" value="InterPro"/>
</dbReference>
<accession>A0A4Y8PBC9</accession>
<dbReference type="AlphaFoldDB" id="A0A4Y8PBC9"/>
<sequence length="268" mass="31325">MEDNFFKIDLESYFERIGYKGKSSSPSLDTLFEIHLAHAKSIPFENLDILLGKSISLELQDIEKKLVIGNRGGYCFEQNILFAHVLERLGFKLTRLAARVHYKTNKLLPRTHMSLLVECNGSFWIADVGFGGHGLLWPILLEDNQKSVHFGWQYRVLRQNQHWLLQLFENNSWTSLYSFSLEPQELVDYKIANYYVSTHPDSLFTKTLIVQSLSADLRKFLRNKSLTLINPYFTRTRQLNDNNELLEVLKQDFGLFFAPNTTFRYNED</sequence>
<dbReference type="EMBL" id="LXQC01000143">
    <property type="protein sequence ID" value="TFE68176.1"/>
    <property type="molecule type" value="Genomic_DNA"/>
</dbReference>
<dbReference type="Gene3D" id="3.30.2140.10">
    <property type="entry name" value="Arylamine N-acetyltransferase"/>
    <property type="match status" value="1"/>
</dbReference>
<comment type="caution">
    <text evidence="3">The sequence shown here is derived from an EMBL/GenBank/DDBJ whole genome shotgun (WGS) entry which is preliminary data.</text>
</comment>
<dbReference type="InterPro" id="IPR001447">
    <property type="entry name" value="Arylamine_N-AcTrfase"/>
</dbReference>
<dbReference type="Gene3D" id="2.40.128.150">
    <property type="entry name" value="Cysteine proteinases"/>
    <property type="match status" value="1"/>
</dbReference>
<name>A0A4Y8PBC9_9BACT</name>
<dbReference type="PANTHER" id="PTHR11786:SF0">
    <property type="entry name" value="ARYLAMINE N-ACETYLTRANSFERASE 4-RELATED"/>
    <property type="match status" value="1"/>
</dbReference>
<dbReference type="SUPFAM" id="SSF54001">
    <property type="entry name" value="Cysteine proteinases"/>
    <property type="match status" value="1"/>
</dbReference>
<comment type="similarity">
    <text evidence="1 2">Belongs to the arylamine N-acetyltransferase family.</text>
</comment>
<evidence type="ECO:0000256" key="2">
    <source>
        <dbReference type="RuleBase" id="RU003452"/>
    </source>
</evidence>
<dbReference type="PRINTS" id="PR01543">
    <property type="entry name" value="ANATRNSFRASE"/>
</dbReference>
<evidence type="ECO:0008006" key="5">
    <source>
        <dbReference type="Google" id="ProtNLM"/>
    </source>
</evidence>
<keyword evidence="4" id="KW-1185">Reference proteome</keyword>
<evidence type="ECO:0000256" key="1">
    <source>
        <dbReference type="ARBA" id="ARBA00006547"/>
    </source>
</evidence>
<dbReference type="OrthoDB" id="7181050at2"/>
<gene>
    <name evidence="3" type="ORF">A7Q10_00610</name>
</gene>
<dbReference type="RefSeq" id="WP_134440238.1">
    <property type="nucleotide sequence ID" value="NZ_LXQC01000143.1"/>
</dbReference>
<dbReference type="Proteomes" id="UP000297713">
    <property type="component" value="Unassembled WGS sequence"/>
</dbReference>
<protein>
    <recommendedName>
        <fullName evidence="5">Acetyltransferase</fullName>
    </recommendedName>
</protein>
<dbReference type="InterPro" id="IPR038765">
    <property type="entry name" value="Papain-like_cys_pep_sf"/>
</dbReference>
<reference evidence="3 4" key="1">
    <citation type="submission" date="2016-05" db="EMBL/GenBank/DDBJ databases">
        <title>Diversity and Homogeneity among Thermoacidophilic Verrucomicrobia Methanotrophs Linked with Geographical Origin.</title>
        <authorList>
            <person name="Erikstad H.-A."/>
            <person name="Smestad N.B."/>
            <person name="Ceballos R.M."/>
            <person name="Birkeland N.-K."/>
        </authorList>
    </citation>
    <scope>NUCLEOTIDE SEQUENCE [LARGE SCALE GENOMIC DNA]</scope>
    <source>
        <strain evidence="3 4">Phi</strain>
    </source>
</reference>
<evidence type="ECO:0000313" key="4">
    <source>
        <dbReference type="Proteomes" id="UP000297713"/>
    </source>
</evidence>
<dbReference type="Pfam" id="PF00797">
    <property type="entry name" value="Acetyltransf_2"/>
    <property type="match status" value="1"/>
</dbReference>
<evidence type="ECO:0000313" key="3">
    <source>
        <dbReference type="EMBL" id="TFE68176.1"/>
    </source>
</evidence>